<dbReference type="GeneID" id="63744530"/>
<dbReference type="EMBL" id="KV878215">
    <property type="protein sequence ID" value="OJJ32562.1"/>
    <property type="molecule type" value="Genomic_DNA"/>
</dbReference>
<dbReference type="STRING" id="1073089.A0A1L9RCC0"/>
<evidence type="ECO:0000313" key="3">
    <source>
        <dbReference type="Proteomes" id="UP000184383"/>
    </source>
</evidence>
<dbReference type="InterPro" id="IPR053137">
    <property type="entry name" value="NLR-like"/>
</dbReference>
<keyword evidence="3" id="KW-1185">Reference proteome</keyword>
<reference evidence="3" key="1">
    <citation type="journal article" date="2017" name="Genome Biol.">
        <title>Comparative genomics reveals high biological diversity and specific adaptations in the industrially and medically important fungal genus Aspergillus.</title>
        <authorList>
            <person name="de Vries R.P."/>
            <person name="Riley R."/>
            <person name="Wiebenga A."/>
            <person name="Aguilar-Osorio G."/>
            <person name="Amillis S."/>
            <person name="Uchima C.A."/>
            <person name="Anderluh G."/>
            <person name="Asadollahi M."/>
            <person name="Askin M."/>
            <person name="Barry K."/>
            <person name="Battaglia E."/>
            <person name="Bayram O."/>
            <person name="Benocci T."/>
            <person name="Braus-Stromeyer S.A."/>
            <person name="Caldana C."/>
            <person name="Canovas D."/>
            <person name="Cerqueira G.C."/>
            <person name="Chen F."/>
            <person name="Chen W."/>
            <person name="Choi C."/>
            <person name="Clum A."/>
            <person name="Dos Santos R.A."/>
            <person name="Damasio A.R."/>
            <person name="Diallinas G."/>
            <person name="Emri T."/>
            <person name="Fekete E."/>
            <person name="Flipphi M."/>
            <person name="Freyberg S."/>
            <person name="Gallo A."/>
            <person name="Gournas C."/>
            <person name="Habgood R."/>
            <person name="Hainaut M."/>
            <person name="Harispe M.L."/>
            <person name="Henrissat B."/>
            <person name="Hilden K.S."/>
            <person name="Hope R."/>
            <person name="Hossain A."/>
            <person name="Karabika E."/>
            <person name="Karaffa L."/>
            <person name="Karanyi Z."/>
            <person name="Krasevec N."/>
            <person name="Kuo A."/>
            <person name="Kusch H."/>
            <person name="LaButti K."/>
            <person name="Lagendijk E.L."/>
            <person name="Lapidus A."/>
            <person name="Levasseur A."/>
            <person name="Lindquist E."/>
            <person name="Lipzen A."/>
            <person name="Logrieco A.F."/>
            <person name="MacCabe A."/>
            <person name="Maekelae M.R."/>
            <person name="Malavazi I."/>
            <person name="Melin P."/>
            <person name="Meyer V."/>
            <person name="Mielnichuk N."/>
            <person name="Miskei M."/>
            <person name="Molnar A.P."/>
            <person name="Mule G."/>
            <person name="Ngan C.Y."/>
            <person name="Orejas M."/>
            <person name="Orosz E."/>
            <person name="Ouedraogo J.P."/>
            <person name="Overkamp K.M."/>
            <person name="Park H.-S."/>
            <person name="Perrone G."/>
            <person name="Piumi F."/>
            <person name="Punt P.J."/>
            <person name="Ram A.F."/>
            <person name="Ramon A."/>
            <person name="Rauscher S."/>
            <person name="Record E."/>
            <person name="Riano-Pachon D.M."/>
            <person name="Robert V."/>
            <person name="Roehrig J."/>
            <person name="Ruller R."/>
            <person name="Salamov A."/>
            <person name="Salih N.S."/>
            <person name="Samson R.A."/>
            <person name="Sandor E."/>
            <person name="Sanguinetti M."/>
            <person name="Schuetze T."/>
            <person name="Sepcic K."/>
            <person name="Shelest E."/>
            <person name="Sherlock G."/>
            <person name="Sophianopoulou V."/>
            <person name="Squina F.M."/>
            <person name="Sun H."/>
            <person name="Susca A."/>
            <person name="Todd R.B."/>
            <person name="Tsang A."/>
            <person name="Unkles S.E."/>
            <person name="van de Wiele N."/>
            <person name="van Rossen-Uffink D."/>
            <person name="Oliveira J.V."/>
            <person name="Vesth T.C."/>
            <person name="Visser J."/>
            <person name="Yu J.-H."/>
            <person name="Zhou M."/>
            <person name="Andersen M.R."/>
            <person name="Archer D.B."/>
            <person name="Baker S.E."/>
            <person name="Benoit I."/>
            <person name="Brakhage A.A."/>
            <person name="Braus G.H."/>
            <person name="Fischer R."/>
            <person name="Frisvad J.C."/>
            <person name="Goldman G.H."/>
            <person name="Houbraken J."/>
            <person name="Oakley B."/>
            <person name="Pocsi I."/>
            <person name="Scazzocchio C."/>
            <person name="Seiboth B."/>
            <person name="vanKuyk P.A."/>
            <person name="Wortman J."/>
            <person name="Dyer P.S."/>
            <person name="Grigoriev I.V."/>
        </authorList>
    </citation>
    <scope>NUCLEOTIDE SEQUENCE [LARGE SCALE GENOMIC DNA]</scope>
    <source>
        <strain evidence="3">DTO 134E9</strain>
    </source>
</reference>
<dbReference type="Gene3D" id="3.40.50.1580">
    <property type="entry name" value="Nucleoside phosphorylase domain"/>
    <property type="match status" value="1"/>
</dbReference>
<dbReference type="OrthoDB" id="1658288at2759"/>
<dbReference type="GO" id="GO:0003824">
    <property type="term" value="F:catalytic activity"/>
    <property type="evidence" value="ECO:0007669"/>
    <property type="project" value="InterPro"/>
</dbReference>
<organism evidence="2 3">
    <name type="scientific">Aspergillus wentii DTO 134E9</name>
    <dbReference type="NCBI Taxonomy" id="1073089"/>
    <lineage>
        <taxon>Eukaryota</taxon>
        <taxon>Fungi</taxon>
        <taxon>Dikarya</taxon>
        <taxon>Ascomycota</taxon>
        <taxon>Pezizomycotina</taxon>
        <taxon>Eurotiomycetes</taxon>
        <taxon>Eurotiomycetidae</taxon>
        <taxon>Eurotiales</taxon>
        <taxon>Aspergillaceae</taxon>
        <taxon>Aspergillus</taxon>
        <taxon>Aspergillus subgen. Cremei</taxon>
    </lineage>
</organism>
<sequence>MSIHDSLPGNARRKSTVCLDDSRTVYSASTVADTTKKGYVSVLAENLCEAISLCQPSNDMLERIYELLPELLKVFALSVGNQSSNQIHRDVMVFIHKYRMDIATSCRHLISDENPRSQGRNSPDEMSLADKMELWERNIDGIDMLDQGSPPALSEADNGFDEEIDNMTTDDAPEIEPNLPGIQAYKDLIQSSPAYTKMVSDLRRECLLVPAEPNAMENIHNAILRMLPICPKVSRRQQTETFQMTIKVDWSPLLFLREQEYSDPPDIAIGKVIALTGSSSIAQATTCADYLTQTWPSIGDGILELIQNALKNNQRGISSVTLTDKTRVSAWMDGAEHGPRCPLVVVVIGIASLIAEVGEVLAWLGSALRSSPYERGVAFTRPFVDDGIHLPHRPEHWCIIRFETSRDSTTVSANGQCWHYLFRNPVVAEGYPIPRRAHNRPGIDISLQMMAELAETSCVNPFHGRPFIKGFSTLLVPTEYSENTVMWHLLFNDNGNRISYLDGMKFAKVNMPLSGLQNVRHILGWCSEMRFYAGAHGASYDIKNSRLPKASGDSPFSNTSLSMGRIITDDITFSIGRKDIPVHLSRNGYVSKLKWISKKFVLLWDEGDKRGWLVNGTSALLHLVRTSLELDRMNEFACVSQFVPAKLKGANLYQPRSSTKILLNDSNLKLEMYPEGDGFIRFQDQVTKFYDLMEKMIDHQLDAMDHISIRDVSRSQLEGWDFHDLATERDPVWPRMANLDSTGRSWVDFVRSIRAVTLFGRGFGDIIRPVNNCSQWSRLPTGQSYLAVSHADIQEIIQAGHGDPYSTPVKLTDNIIWHIPEQSSEHCRCSKGKAHSDIVQVLLPSSMQDQLADKSFTYNEDTNGAFVFGYSSVHTWYWDELGDPSMDPIEVRSAPVSKASSISVSHDSGIGKSLGSPTSKDGESSTESSFNPSASERYFKSPGKPLRSISFSRNDSYQYKPSTSGKIYDVGILCALHRELKAVRMLLDSEHMDDCVPKVDPNSYVFGAMSGHNIVATCLPDGEYGTSPAAYVASNMKRSFPDIKFCLMVGIGGGVPSAKNDIRLGDVVVSKPIGSGVGVLPYDMQKTLEGGMVEMNGYLHPPPRHLRSTLSEMQSDPRLSKTALKEYLQEIGEYDETYGHPGPHTDILYAADYSHPAAKGTCSDCDVSRMVYRHQRSSDQPVIHYGTIASGNQVMKDAITRDKWGRDYEVLCFEMEAAGLMNIFPSLIIRGICDYCDSHKNKKWQNYAAATAAAFAKLLLSRVRSEPEMGDQATTVDTRLDSRKRPLGESSVENVAKQQRIYKPLSRAESWTNM</sequence>
<dbReference type="RefSeq" id="XP_040686239.1">
    <property type="nucleotide sequence ID" value="XM_040828682.1"/>
</dbReference>
<evidence type="ECO:0000256" key="1">
    <source>
        <dbReference type="SAM" id="MobiDB-lite"/>
    </source>
</evidence>
<dbReference type="InterPro" id="IPR035994">
    <property type="entry name" value="Nucleoside_phosphorylase_sf"/>
</dbReference>
<feature type="region of interest" description="Disordered" evidence="1">
    <location>
        <begin position="900"/>
        <end position="942"/>
    </location>
</feature>
<dbReference type="SUPFAM" id="SSF53167">
    <property type="entry name" value="Purine and uridine phosphorylases"/>
    <property type="match status" value="1"/>
</dbReference>
<dbReference type="PANTHER" id="PTHR46082">
    <property type="entry name" value="ATP/GTP-BINDING PROTEIN-RELATED"/>
    <property type="match status" value="1"/>
</dbReference>
<accession>A0A1L9RCC0</accession>
<name>A0A1L9RCC0_ASPWE</name>
<protein>
    <submittedName>
        <fullName evidence="2">Uncharacterized protein</fullName>
    </submittedName>
</protein>
<proteinExistence type="predicted"/>
<dbReference type="PANTHER" id="PTHR46082:SF11">
    <property type="entry name" value="AAA+ ATPASE DOMAIN-CONTAINING PROTEIN-RELATED"/>
    <property type="match status" value="1"/>
</dbReference>
<dbReference type="VEuPathDB" id="FungiDB:ASPWEDRAFT_116759"/>
<dbReference type="Proteomes" id="UP000184383">
    <property type="component" value="Unassembled WGS sequence"/>
</dbReference>
<feature type="compositionally biased region" description="Polar residues" evidence="1">
    <location>
        <begin position="915"/>
        <end position="934"/>
    </location>
</feature>
<dbReference type="GO" id="GO:0009116">
    <property type="term" value="P:nucleoside metabolic process"/>
    <property type="evidence" value="ECO:0007669"/>
    <property type="project" value="InterPro"/>
</dbReference>
<gene>
    <name evidence="2" type="ORF">ASPWEDRAFT_116759</name>
</gene>
<evidence type="ECO:0000313" key="2">
    <source>
        <dbReference type="EMBL" id="OJJ32562.1"/>
    </source>
</evidence>